<protein>
    <submittedName>
        <fullName evidence="8">Site-specific integrase</fullName>
    </submittedName>
</protein>
<dbReference type="OrthoDB" id="1822491at2"/>
<proteinExistence type="inferred from homology"/>
<dbReference type="Proteomes" id="UP000292373">
    <property type="component" value="Unassembled WGS sequence"/>
</dbReference>
<comment type="similarity">
    <text evidence="1">Belongs to the 'phage' integrase family.</text>
</comment>
<dbReference type="InterPro" id="IPR010998">
    <property type="entry name" value="Integrase_recombinase_N"/>
</dbReference>
<dbReference type="AlphaFoldDB" id="A0A4Q9KCR3"/>
<dbReference type="Pfam" id="PF26003">
    <property type="entry name" value="Integrase_N_phage"/>
    <property type="match status" value="1"/>
</dbReference>
<feature type="domain" description="Core-binding (CB)" evidence="7">
    <location>
        <begin position="72"/>
        <end position="151"/>
    </location>
</feature>
<dbReference type="InterPro" id="IPR050090">
    <property type="entry name" value="Tyrosine_recombinase_XerCD"/>
</dbReference>
<evidence type="ECO:0000313" key="8">
    <source>
        <dbReference type="EMBL" id="TBT84231.1"/>
    </source>
</evidence>
<evidence type="ECO:0000256" key="3">
    <source>
        <dbReference type="ARBA" id="ARBA00023172"/>
    </source>
</evidence>
<name>A0A4Q9KCR3_9ACTN</name>
<gene>
    <name evidence="8" type="ORF">ET989_08725</name>
</gene>
<feature type="domain" description="Tyr recombinase" evidence="6">
    <location>
        <begin position="173"/>
        <end position="363"/>
    </location>
</feature>
<dbReference type="GO" id="GO:0015074">
    <property type="term" value="P:DNA integration"/>
    <property type="evidence" value="ECO:0007669"/>
    <property type="project" value="InterPro"/>
</dbReference>
<dbReference type="PROSITE" id="PS51900">
    <property type="entry name" value="CB"/>
    <property type="match status" value="1"/>
</dbReference>
<dbReference type="SUPFAM" id="SSF56349">
    <property type="entry name" value="DNA breaking-rejoining enzymes"/>
    <property type="match status" value="1"/>
</dbReference>
<evidence type="ECO:0000259" key="6">
    <source>
        <dbReference type="PROSITE" id="PS51898"/>
    </source>
</evidence>
<organism evidence="8 9">
    <name type="scientific">Propioniciclava sinopodophylli</name>
    <dbReference type="NCBI Taxonomy" id="1837344"/>
    <lineage>
        <taxon>Bacteria</taxon>
        <taxon>Bacillati</taxon>
        <taxon>Actinomycetota</taxon>
        <taxon>Actinomycetes</taxon>
        <taxon>Propionibacteriales</taxon>
        <taxon>Propionibacteriaceae</taxon>
        <taxon>Propioniciclava</taxon>
    </lineage>
</organism>
<dbReference type="PROSITE" id="PS51898">
    <property type="entry name" value="TYR_RECOMBINASE"/>
    <property type="match status" value="1"/>
</dbReference>
<dbReference type="InterPro" id="IPR044068">
    <property type="entry name" value="CB"/>
</dbReference>
<dbReference type="InterPro" id="IPR013762">
    <property type="entry name" value="Integrase-like_cat_sf"/>
</dbReference>
<evidence type="ECO:0000256" key="1">
    <source>
        <dbReference type="ARBA" id="ARBA00008857"/>
    </source>
</evidence>
<dbReference type="InterPro" id="IPR058717">
    <property type="entry name" value="Phage_L5_Integrase_N"/>
</dbReference>
<dbReference type="RefSeq" id="WP_131168160.1">
    <property type="nucleotide sequence ID" value="NZ_SDMQ01000008.1"/>
</dbReference>
<dbReference type="Gene3D" id="1.10.443.10">
    <property type="entry name" value="Intergrase catalytic core"/>
    <property type="match status" value="1"/>
</dbReference>
<dbReference type="PANTHER" id="PTHR30349:SF64">
    <property type="entry name" value="PROPHAGE INTEGRASE INTD-RELATED"/>
    <property type="match status" value="1"/>
</dbReference>
<evidence type="ECO:0000256" key="2">
    <source>
        <dbReference type="ARBA" id="ARBA00023125"/>
    </source>
</evidence>
<dbReference type="Pfam" id="PF00589">
    <property type="entry name" value="Phage_integrase"/>
    <property type="match status" value="1"/>
</dbReference>
<dbReference type="EMBL" id="SDMQ01000008">
    <property type="protein sequence ID" value="TBT84231.1"/>
    <property type="molecule type" value="Genomic_DNA"/>
</dbReference>
<sequence>MGQEGRSFGSIERRSGYFRARYVGADRQRHDAPHLFSERIDAEHWLGEVHRSISREEWRPPVKVKGRPDDLDTLAGYARHCLAERELTPRTREEYGRLLEKLIAPTLGAIQLKHLEPDRIRRWYSTVLSADRPVQRKHAYSLLRSILREAEDEGLIDRNPCRVRNVGKVRRTRDIEPATPAELNKLLDLPPKQGLPVLLAGWCGLRSGEVRGLRRRDLDLTEGVVRVRQAVTRTKGQVHVGAQKAAAGTRDVGIPPHPIPYLAKYVAALPMTGRDGFLFPGGDGVSPMSEKALRYAYGKARKVIGREDLTFHDMCHSAASLAGMTGAPTAELKAMMGHATAGMVERYQHATRASRSRLAENMSKARGDLRPVCATRSSGGRSHIPWSSGVRIGSLLRLKAAEGVHHGTAALRVPGPGGRADGDQPEDPASPDRVRSAPGLLQRTAHPARPSGGRRRHAASVLAQLSP</sequence>
<dbReference type="PANTHER" id="PTHR30349">
    <property type="entry name" value="PHAGE INTEGRASE-RELATED"/>
    <property type="match status" value="1"/>
</dbReference>
<evidence type="ECO:0000256" key="4">
    <source>
        <dbReference type="PROSITE-ProRule" id="PRU01248"/>
    </source>
</evidence>
<keyword evidence="2 4" id="KW-0238">DNA-binding</keyword>
<evidence type="ECO:0000259" key="7">
    <source>
        <dbReference type="PROSITE" id="PS51900"/>
    </source>
</evidence>
<keyword evidence="9" id="KW-1185">Reference proteome</keyword>
<dbReference type="InterPro" id="IPR002104">
    <property type="entry name" value="Integrase_catalytic"/>
</dbReference>
<accession>A0A4Q9KCR3</accession>
<dbReference type="Gene3D" id="1.10.150.130">
    <property type="match status" value="1"/>
</dbReference>
<reference evidence="8 9" key="1">
    <citation type="submission" date="2019-01" db="EMBL/GenBank/DDBJ databases">
        <title>Lactibacter flavus gen. nov., sp. nov., a novel bacterium of the family Propionibacteriaceae isolated from raw milk and dairy products.</title>
        <authorList>
            <person name="Huptas C."/>
            <person name="Wenning M."/>
            <person name="Breitenwieser F."/>
            <person name="Doll E."/>
            <person name="Von Neubeck M."/>
            <person name="Busse H.-J."/>
            <person name="Scherer S."/>
        </authorList>
    </citation>
    <scope>NUCLEOTIDE SEQUENCE [LARGE SCALE GENOMIC DNA]</scope>
    <source>
        <strain evidence="8 9">KCTC 33808</strain>
    </source>
</reference>
<dbReference type="GO" id="GO:0006310">
    <property type="term" value="P:DNA recombination"/>
    <property type="evidence" value="ECO:0007669"/>
    <property type="project" value="UniProtKB-KW"/>
</dbReference>
<evidence type="ECO:0000256" key="5">
    <source>
        <dbReference type="SAM" id="MobiDB-lite"/>
    </source>
</evidence>
<keyword evidence="3" id="KW-0233">DNA recombination</keyword>
<feature type="region of interest" description="Disordered" evidence="5">
    <location>
        <begin position="408"/>
        <end position="467"/>
    </location>
</feature>
<dbReference type="GO" id="GO:0003677">
    <property type="term" value="F:DNA binding"/>
    <property type="evidence" value="ECO:0007669"/>
    <property type="project" value="UniProtKB-UniRule"/>
</dbReference>
<evidence type="ECO:0000313" key="9">
    <source>
        <dbReference type="Proteomes" id="UP000292373"/>
    </source>
</evidence>
<comment type="caution">
    <text evidence="8">The sequence shown here is derived from an EMBL/GenBank/DDBJ whole genome shotgun (WGS) entry which is preliminary data.</text>
</comment>
<dbReference type="InterPro" id="IPR011010">
    <property type="entry name" value="DNA_brk_join_enz"/>
</dbReference>